<accession>A0AAJ0A4I9</accession>
<protein>
    <submittedName>
        <fullName evidence="2">Uncharacterized protein</fullName>
    </submittedName>
</protein>
<dbReference type="EMBL" id="JAHMHQ010000001">
    <property type="protein sequence ID" value="KAK1656364.1"/>
    <property type="molecule type" value="Genomic_DNA"/>
</dbReference>
<feature type="non-terminal residue" evidence="2">
    <location>
        <position position="82"/>
    </location>
</feature>
<reference evidence="2" key="1">
    <citation type="submission" date="2021-06" db="EMBL/GenBank/DDBJ databases">
        <title>Comparative genomics, transcriptomics and evolutionary studies reveal genomic signatures of adaptation to plant cell wall in hemibiotrophic fungi.</title>
        <authorList>
            <consortium name="DOE Joint Genome Institute"/>
            <person name="Baroncelli R."/>
            <person name="Diaz J.F."/>
            <person name="Benocci T."/>
            <person name="Peng M."/>
            <person name="Battaglia E."/>
            <person name="Haridas S."/>
            <person name="Andreopoulos W."/>
            <person name="Labutti K."/>
            <person name="Pangilinan J."/>
            <person name="Floch G.L."/>
            <person name="Makela M.R."/>
            <person name="Henrissat B."/>
            <person name="Grigoriev I.V."/>
            <person name="Crouch J.A."/>
            <person name="De Vries R.P."/>
            <person name="Sukno S.A."/>
            <person name="Thon M.R."/>
        </authorList>
    </citation>
    <scope>NUCLEOTIDE SEQUENCE</scope>
    <source>
        <strain evidence="2">CBS 102054</strain>
    </source>
</reference>
<keyword evidence="1" id="KW-0812">Transmembrane</keyword>
<keyword evidence="3" id="KW-1185">Reference proteome</keyword>
<keyword evidence="1" id="KW-1133">Transmembrane helix</keyword>
<proteinExistence type="predicted"/>
<dbReference type="RefSeq" id="XP_060452408.1">
    <property type="nucleotide sequence ID" value="XM_060589390.1"/>
</dbReference>
<evidence type="ECO:0000256" key="1">
    <source>
        <dbReference type="SAM" id="Phobius"/>
    </source>
</evidence>
<name>A0AAJ0A4I9_9PEZI</name>
<evidence type="ECO:0000313" key="2">
    <source>
        <dbReference type="EMBL" id="KAK1656364.1"/>
    </source>
</evidence>
<feature type="transmembrane region" description="Helical" evidence="1">
    <location>
        <begin position="59"/>
        <end position="81"/>
    </location>
</feature>
<organism evidence="2 3">
    <name type="scientific">Colletotrichum phormii</name>
    <dbReference type="NCBI Taxonomy" id="359342"/>
    <lineage>
        <taxon>Eukaryota</taxon>
        <taxon>Fungi</taxon>
        <taxon>Dikarya</taxon>
        <taxon>Ascomycota</taxon>
        <taxon>Pezizomycotina</taxon>
        <taxon>Sordariomycetes</taxon>
        <taxon>Hypocreomycetidae</taxon>
        <taxon>Glomerellales</taxon>
        <taxon>Glomerellaceae</taxon>
        <taxon>Colletotrichum</taxon>
        <taxon>Colletotrichum acutatum species complex</taxon>
    </lineage>
</organism>
<evidence type="ECO:0000313" key="3">
    <source>
        <dbReference type="Proteomes" id="UP001243989"/>
    </source>
</evidence>
<dbReference type="AlphaFoldDB" id="A0AAJ0A4I9"/>
<gene>
    <name evidence="2" type="ORF">BDP81DRAFT_414697</name>
</gene>
<feature type="transmembrane region" description="Helical" evidence="1">
    <location>
        <begin position="12"/>
        <end position="32"/>
    </location>
</feature>
<comment type="caution">
    <text evidence="2">The sequence shown here is derived from an EMBL/GenBank/DDBJ whole genome shotgun (WGS) entry which is preliminary data.</text>
</comment>
<sequence>MFPPGEMPTPAQLLSMSLFPLLLLYIFSRFFLSNASGRRNSGKVVVAIRVGSSVETSSFRCVVCMLMVAWTLLDILGLVILL</sequence>
<dbReference type="Proteomes" id="UP001243989">
    <property type="component" value="Unassembled WGS sequence"/>
</dbReference>
<dbReference type="GeneID" id="85474252"/>
<keyword evidence="1" id="KW-0472">Membrane</keyword>